<dbReference type="EMBL" id="LFBU01000001">
    <property type="protein sequence ID" value="KMQ75471.1"/>
    <property type="molecule type" value="Genomic_DNA"/>
</dbReference>
<sequence length="86" mass="9934">MRYLNSKKLQELYRRMTYRKWIKSQLQQAGGEEYLKRLEVDIGAEPGHFRRELEKGLLPGRKVEGNNGAAGLDLRLPPIVALLKKV</sequence>
<protein>
    <submittedName>
        <fullName evidence="1">Uncharacterized protein</fullName>
    </submittedName>
</protein>
<gene>
    <name evidence="1" type="ORF">Msub_11679</name>
</gene>
<dbReference type="Proteomes" id="UP000036102">
    <property type="component" value="Unassembled WGS sequence"/>
</dbReference>
<dbReference type="AlphaFoldDB" id="A0A0J7JCC7"/>
<evidence type="ECO:0000313" key="1">
    <source>
        <dbReference type="EMBL" id="KMQ75471.1"/>
    </source>
</evidence>
<reference evidence="1 2" key="1">
    <citation type="submission" date="2015-06" db="EMBL/GenBank/DDBJ databases">
        <title>Marinobacter subterrani, a genetically tractable neutrophilic iron-oxidizing strain isolated from the Soudan Iron Mine.</title>
        <authorList>
            <person name="Bonis B.M."/>
            <person name="Gralnick J.A."/>
        </authorList>
    </citation>
    <scope>NUCLEOTIDE SEQUENCE [LARGE SCALE GENOMIC DNA]</scope>
    <source>
        <strain evidence="1 2">JG233</strain>
    </source>
</reference>
<dbReference type="PATRIC" id="fig|1658765.3.peg.1668"/>
<name>A0A0J7JCC7_9GAMM</name>
<keyword evidence="2" id="KW-1185">Reference proteome</keyword>
<comment type="caution">
    <text evidence="1">The sequence shown here is derived from an EMBL/GenBank/DDBJ whole genome shotgun (WGS) entry which is preliminary data.</text>
</comment>
<accession>A0A0J7JCC7</accession>
<evidence type="ECO:0000313" key="2">
    <source>
        <dbReference type="Proteomes" id="UP000036102"/>
    </source>
</evidence>
<proteinExistence type="predicted"/>
<organism evidence="1 2">
    <name type="scientific">Marinobacter subterrani</name>
    <dbReference type="NCBI Taxonomy" id="1658765"/>
    <lineage>
        <taxon>Bacteria</taxon>
        <taxon>Pseudomonadati</taxon>
        <taxon>Pseudomonadota</taxon>
        <taxon>Gammaproteobacteria</taxon>
        <taxon>Pseudomonadales</taxon>
        <taxon>Marinobacteraceae</taxon>
        <taxon>Marinobacter</taxon>
    </lineage>
</organism>